<comment type="catalytic activity">
    <reaction evidence="2">
        <text>2 GTP = 3',3'-c-di-GMP + 2 diphosphate</text>
        <dbReference type="Rhea" id="RHEA:24898"/>
        <dbReference type="ChEBI" id="CHEBI:33019"/>
        <dbReference type="ChEBI" id="CHEBI:37565"/>
        <dbReference type="ChEBI" id="CHEBI:58805"/>
        <dbReference type="EC" id="2.7.7.65"/>
    </reaction>
</comment>
<sequence length="531" mass="59011">MEKMKENKPRYLFLMLAFLLLLLALTAWGGWKVYEEREVRYRHQVETDLKNTSDLTVRNLSGWRDRLVTGAAAMTDDTLFARAAATWLREADATAQADLEARMRVLVERGRLTKIILAGPQGQVRLVTGNMMAGELPAREMQAFQEALRSAQAVVVEPSADGHFAYPYMGVIAPLYDGMQSLGALWMVVDLRDTLFPLLETVRGGRATAESVLLMPQGDEILHINPLRHDTTAQGVGHFAALTQHEMVEVQAVRGIRGVAYGQDYQGQAVLAASSVVPDSPWLLVSKMTVAEAFAQDRRREGLYFGLLIGGSFLSILAFIIYWMWLTRRREQALKQELENYRHMLEQQVRNDSLTGLANRRALDELLEREWGRAVRDGLPIAALIMDIDFFKGYNDCYGHLVGDGCLQRVAQVLQFNIQRSKDMVFRYGGEEFVALLPNTRLPEARQLAEKLCQALQREGIENQASPLGGVVTMSVGVACMQPPHDSADSGHRLLENADTALYAAKHAGRNQVAVCADAAGEGGRASPTPR</sequence>
<keyword evidence="3" id="KW-0812">Transmembrane</keyword>
<dbReference type="Proteomes" id="UP000294692">
    <property type="component" value="Unassembled WGS sequence"/>
</dbReference>
<dbReference type="EC" id="2.7.7.65" evidence="1"/>
<dbReference type="GO" id="GO:0052621">
    <property type="term" value="F:diguanylate cyclase activity"/>
    <property type="evidence" value="ECO:0007669"/>
    <property type="project" value="UniProtKB-EC"/>
</dbReference>
<name>A0A4R3V2E2_9BURK</name>
<keyword evidence="3" id="KW-1133">Transmembrane helix</keyword>
<evidence type="ECO:0000256" key="2">
    <source>
        <dbReference type="ARBA" id="ARBA00034247"/>
    </source>
</evidence>
<protein>
    <recommendedName>
        <fullName evidence="1">diguanylate cyclase</fullName>
        <ecNumber evidence="1">2.7.7.65</ecNumber>
    </recommendedName>
</protein>
<organism evidence="5 6">
    <name type="scientific">Paracandidimonas soli</name>
    <dbReference type="NCBI Taxonomy" id="1917182"/>
    <lineage>
        <taxon>Bacteria</taxon>
        <taxon>Pseudomonadati</taxon>
        <taxon>Pseudomonadota</taxon>
        <taxon>Betaproteobacteria</taxon>
        <taxon>Burkholderiales</taxon>
        <taxon>Alcaligenaceae</taxon>
        <taxon>Paracandidimonas</taxon>
    </lineage>
</organism>
<evidence type="ECO:0000256" key="1">
    <source>
        <dbReference type="ARBA" id="ARBA00012528"/>
    </source>
</evidence>
<dbReference type="RefSeq" id="WP_132476214.1">
    <property type="nucleotide sequence ID" value="NZ_SMBX01000004.1"/>
</dbReference>
<dbReference type="Gene3D" id="3.30.70.270">
    <property type="match status" value="1"/>
</dbReference>
<dbReference type="FunFam" id="3.30.70.270:FF:000001">
    <property type="entry name" value="Diguanylate cyclase domain protein"/>
    <property type="match status" value="1"/>
</dbReference>
<feature type="transmembrane region" description="Helical" evidence="3">
    <location>
        <begin position="303"/>
        <end position="325"/>
    </location>
</feature>
<accession>A0A4R3V2E2</accession>
<dbReference type="GO" id="GO:0043709">
    <property type="term" value="P:cell adhesion involved in single-species biofilm formation"/>
    <property type="evidence" value="ECO:0007669"/>
    <property type="project" value="TreeGrafter"/>
</dbReference>
<gene>
    <name evidence="5" type="ORF">EV686_10452</name>
</gene>
<evidence type="ECO:0000259" key="4">
    <source>
        <dbReference type="PROSITE" id="PS50887"/>
    </source>
</evidence>
<dbReference type="InterPro" id="IPR029787">
    <property type="entry name" value="Nucleotide_cyclase"/>
</dbReference>
<keyword evidence="6" id="KW-1185">Reference proteome</keyword>
<proteinExistence type="predicted"/>
<reference evidence="5 6" key="1">
    <citation type="submission" date="2019-03" db="EMBL/GenBank/DDBJ databases">
        <title>Genomic Encyclopedia of Type Strains, Phase IV (KMG-IV): sequencing the most valuable type-strain genomes for metagenomic binning, comparative biology and taxonomic classification.</title>
        <authorList>
            <person name="Goeker M."/>
        </authorList>
    </citation>
    <scope>NUCLEOTIDE SEQUENCE [LARGE SCALE GENOMIC DNA]</scope>
    <source>
        <strain evidence="5 6">DSM 100048</strain>
    </source>
</reference>
<dbReference type="SUPFAM" id="SSF55073">
    <property type="entry name" value="Nucleotide cyclase"/>
    <property type="match status" value="1"/>
</dbReference>
<dbReference type="Pfam" id="PF00990">
    <property type="entry name" value="GGDEF"/>
    <property type="match status" value="1"/>
</dbReference>
<dbReference type="NCBIfam" id="TIGR00254">
    <property type="entry name" value="GGDEF"/>
    <property type="match status" value="1"/>
</dbReference>
<dbReference type="PROSITE" id="PS50887">
    <property type="entry name" value="GGDEF"/>
    <property type="match status" value="1"/>
</dbReference>
<dbReference type="InterPro" id="IPR050469">
    <property type="entry name" value="Diguanylate_Cyclase"/>
</dbReference>
<evidence type="ECO:0000256" key="3">
    <source>
        <dbReference type="SAM" id="Phobius"/>
    </source>
</evidence>
<dbReference type="GO" id="GO:0005886">
    <property type="term" value="C:plasma membrane"/>
    <property type="evidence" value="ECO:0007669"/>
    <property type="project" value="TreeGrafter"/>
</dbReference>
<feature type="domain" description="GGDEF" evidence="4">
    <location>
        <begin position="379"/>
        <end position="518"/>
    </location>
</feature>
<dbReference type="PANTHER" id="PTHR45138">
    <property type="entry name" value="REGULATORY COMPONENTS OF SENSORY TRANSDUCTION SYSTEM"/>
    <property type="match status" value="1"/>
</dbReference>
<dbReference type="OrthoDB" id="9813903at2"/>
<comment type="caution">
    <text evidence="5">The sequence shown here is derived from an EMBL/GenBank/DDBJ whole genome shotgun (WGS) entry which is preliminary data.</text>
</comment>
<evidence type="ECO:0000313" key="6">
    <source>
        <dbReference type="Proteomes" id="UP000294692"/>
    </source>
</evidence>
<dbReference type="AlphaFoldDB" id="A0A4R3V2E2"/>
<dbReference type="CDD" id="cd01949">
    <property type="entry name" value="GGDEF"/>
    <property type="match status" value="1"/>
</dbReference>
<dbReference type="EMBL" id="SMBX01000004">
    <property type="protein sequence ID" value="TCU98955.1"/>
    <property type="molecule type" value="Genomic_DNA"/>
</dbReference>
<dbReference type="InterPro" id="IPR000160">
    <property type="entry name" value="GGDEF_dom"/>
</dbReference>
<dbReference type="GO" id="GO:1902201">
    <property type="term" value="P:negative regulation of bacterial-type flagellum-dependent cell motility"/>
    <property type="evidence" value="ECO:0007669"/>
    <property type="project" value="TreeGrafter"/>
</dbReference>
<dbReference type="InterPro" id="IPR043128">
    <property type="entry name" value="Rev_trsase/Diguanyl_cyclase"/>
</dbReference>
<dbReference type="PANTHER" id="PTHR45138:SF9">
    <property type="entry name" value="DIGUANYLATE CYCLASE DGCM-RELATED"/>
    <property type="match status" value="1"/>
</dbReference>
<keyword evidence="3" id="KW-0472">Membrane</keyword>
<evidence type="ECO:0000313" key="5">
    <source>
        <dbReference type="EMBL" id="TCU98955.1"/>
    </source>
</evidence>
<dbReference type="SMART" id="SM00267">
    <property type="entry name" value="GGDEF"/>
    <property type="match status" value="1"/>
</dbReference>